<dbReference type="OrthoDB" id="6107325at2759"/>
<feature type="compositionally biased region" description="Polar residues" evidence="1">
    <location>
        <begin position="458"/>
        <end position="467"/>
    </location>
</feature>
<feature type="compositionally biased region" description="Basic and acidic residues" evidence="1">
    <location>
        <begin position="473"/>
        <end position="487"/>
    </location>
</feature>
<gene>
    <name evidence="2" type="ORF">C0Q70_11519</name>
</gene>
<feature type="region of interest" description="Disordered" evidence="1">
    <location>
        <begin position="310"/>
        <end position="362"/>
    </location>
</feature>
<feature type="region of interest" description="Disordered" evidence="1">
    <location>
        <begin position="276"/>
        <end position="295"/>
    </location>
</feature>
<evidence type="ECO:0000313" key="3">
    <source>
        <dbReference type="Proteomes" id="UP000245119"/>
    </source>
</evidence>
<feature type="non-terminal residue" evidence="2">
    <location>
        <position position="954"/>
    </location>
</feature>
<reference evidence="2 3" key="1">
    <citation type="submission" date="2018-04" db="EMBL/GenBank/DDBJ databases">
        <title>The genome of golden apple snail Pomacea canaliculata provides insight into stress tolerance and invasive adaptation.</title>
        <authorList>
            <person name="Liu C."/>
            <person name="Liu B."/>
            <person name="Ren Y."/>
            <person name="Zhang Y."/>
            <person name="Wang H."/>
            <person name="Li S."/>
            <person name="Jiang F."/>
            <person name="Yin L."/>
            <person name="Zhang G."/>
            <person name="Qian W."/>
            <person name="Fan W."/>
        </authorList>
    </citation>
    <scope>NUCLEOTIDE SEQUENCE [LARGE SCALE GENOMIC DNA]</scope>
    <source>
        <strain evidence="2">SZHN2017</strain>
        <tissue evidence="2">Muscle</tissue>
    </source>
</reference>
<name>A0A2T7P669_POMCA</name>
<dbReference type="EMBL" id="PZQS01000006">
    <property type="protein sequence ID" value="PVD28924.1"/>
    <property type="molecule type" value="Genomic_DNA"/>
</dbReference>
<keyword evidence="3" id="KW-1185">Reference proteome</keyword>
<evidence type="ECO:0000313" key="2">
    <source>
        <dbReference type="EMBL" id="PVD28924.1"/>
    </source>
</evidence>
<feature type="compositionally biased region" description="Basic and acidic residues" evidence="1">
    <location>
        <begin position="276"/>
        <end position="286"/>
    </location>
</feature>
<comment type="caution">
    <text evidence="2">The sequence shown here is derived from an EMBL/GenBank/DDBJ whole genome shotgun (WGS) entry which is preliminary data.</text>
</comment>
<dbReference type="Proteomes" id="UP000245119">
    <property type="component" value="Linkage Group LG6"/>
</dbReference>
<sequence>MNLQRGQAIGLGTAVESDGNAERMAVTIHGTRPASQRRSLSTHLLSRRVCLVTGPQGCRSGVMLPSGSQTWVSEVLQQTTIIKHVPTPAEAFSLRADHRTIYVRRLGKTLSHYLYMSANLLTHGALVFEAEPFVSMETASVELSNTVMAETSELQQLWGTGTPFSGADFTKPRVLYSVLSPARHLSFIKSSNSQPQGILPHVLPSSSTKTIFEAPFCFSNVPSHPSVHSNNDVQQVFPSNRREDPHNKVNEGHDNSLAFEFVPDGAIVRDEDVHDEVRQDGVDKQGKGSFPGDLILPPLTSFPNFPSRWRKKWPRSHGNTVRSTSSPTCGSSRITKRTKNGQRRFAPTKNKKPNETEFESAIPKEQDLRLDTSLLSYNTSDQPPHTFLQSLPVRERGAATPTYEDYPAAYWELRSLTIQRPSDLKEDMIDRDRYRLQQISALRLRAFQQESVSSKLDSVRKWQQQIRDGNPGPRREEETSFHASDSHAQVKAEGRSINDKSPAALVVTSVSLPAFGQNKLKTGVVNDASSLAAVPLTRGQETERLSPREQGPAATEVEIGETSKEPVVKVMKASVLNLHIETAGRSPSHMTLDNVRHRESTYATADTSNRHLHGQVQPESRRLANSLPSIGDDLLAKPQNGRPHMFTSGPARMPPLPDSAVAAFDMKARTAQGHTVPPSHPRTTGTKILRKFTRLQVFGERFSANEQQEDDEGWSLLVTPPDSRRPYLTQLRPPSYRLDLKNYPPHPHGSVGEHPGSSIKAVRSSYLAMDLNRRNGDVTRSVVTSFSRMVSACGDATHTVSVRDGVGTLIVWRCFGLHSRTPRQTASGTDLTDYKDDMNFTPVQSVTLTSTSTSVSQLPPRQRVCTASHTHLHKCVQSVTLTSMSTGVYSQSPPSSQVCTVSHTYRHVNGVYSQSHPSSQVCTVSHTNLHDNRCVQPVTPIFKSSGADTCADTV</sequence>
<feature type="region of interest" description="Disordered" evidence="1">
    <location>
        <begin position="458"/>
        <end position="487"/>
    </location>
</feature>
<evidence type="ECO:0000256" key="1">
    <source>
        <dbReference type="SAM" id="MobiDB-lite"/>
    </source>
</evidence>
<feature type="compositionally biased region" description="Basic and acidic residues" evidence="1">
    <location>
        <begin position="240"/>
        <end position="254"/>
    </location>
</feature>
<feature type="region of interest" description="Disordered" evidence="1">
    <location>
        <begin position="538"/>
        <end position="557"/>
    </location>
</feature>
<accession>A0A2T7P669</accession>
<dbReference type="AlphaFoldDB" id="A0A2T7P669"/>
<organism evidence="2 3">
    <name type="scientific">Pomacea canaliculata</name>
    <name type="common">Golden apple snail</name>
    <dbReference type="NCBI Taxonomy" id="400727"/>
    <lineage>
        <taxon>Eukaryota</taxon>
        <taxon>Metazoa</taxon>
        <taxon>Spiralia</taxon>
        <taxon>Lophotrochozoa</taxon>
        <taxon>Mollusca</taxon>
        <taxon>Gastropoda</taxon>
        <taxon>Caenogastropoda</taxon>
        <taxon>Architaenioglossa</taxon>
        <taxon>Ampullarioidea</taxon>
        <taxon>Ampullariidae</taxon>
        <taxon>Pomacea</taxon>
    </lineage>
</organism>
<feature type="region of interest" description="Disordered" evidence="1">
    <location>
        <begin position="237"/>
        <end position="256"/>
    </location>
</feature>
<protein>
    <submittedName>
        <fullName evidence="2">Uncharacterized protein</fullName>
    </submittedName>
</protein>
<proteinExistence type="predicted"/>
<feature type="compositionally biased region" description="Polar residues" evidence="1">
    <location>
        <begin position="317"/>
        <end position="333"/>
    </location>
</feature>